<protein>
    <submittedName>
        <fullName evidence="1">Uncharacterized protein</fullName>
    </submittedName>
</protein>
<comment type="caution">
    <text evidence="1">The sequence shown here is derived from an EMBL/GenBank/DDBJ whole genome shotgun (WGS) entry which is preliminary data.</text>
</comment>
<organism evidence="1 2">
    <name type="scientific">Ziziphus jujuba var. spinosa</name>
    <dbReference type="NCBI Taxonomy" id="714518"/>
    <lineage>
        <taxon>Eukaryota</taxon>
        <taxon>Viridiplantae</taxon>
        <taxon>Streptophyta</taxon>
        <taxon>Embryophyta</taxon>
        <taxon>Tracheophyta</taxon>
        <taxon>Spermatophyta</taxon>
        <taxon>Magnoliopsida</taxon>
        <taxon>eudicotyledons</taxon>
        <taxon>Gunneridae</taxon>
        <taxon>Pentapetalae</taxon>
        <taxon>rosids</taxon>
        <taxon>fabids</taxon>
        <taxon>Rosales</taxon>
        <taxon>Rhamnaceae</taxon>
        <taxon>Paliureae</taxon>
        <taxon>Ziziphus</taxon>
    </lineage>
</organism>
<evidence type="ECO:0000313" key="1">
    <source>
        <dbReference type="EMBL" id="KAH7521315.1"/>
    </source>
</evidence>
<reference evidence="1" key="1">
    <citation type="journal article" date="2021" name="Front. Plant Sci.">
        <title>Chromosome-Scale Genome Assembly for Chinese Sour Jujube and Insights Into Its Genome Evolution and Domestication Signature.</title>
        <authorList>
            <person name="Shen L.-Y."/>
            <person name="Luo H."/>
            <person name="Wang X.-L."/>
            <person name="Wang X.-M."/>
            <person name="Qiu X.-J."/>
            <person name="Liu H."/>
            <person name="Zhou S.-S."/>
            <person name="Jia K.-H."/>
            <person name="Nie S."/>
            <person name="Bao Y.-T."/>
            <person name="Zhang R.-G."/>
            <person name="Yun Q.-Z."/>
            <person name="Chai Y.-H."/>
            <person name="Lu J.-Y."/>
            <person name="Li Y."/>
            <person name="Zhao S.-W."/>
            <person name="Mao J.-F."/>
            <person name="Jia S.-G."/>
            <person name="Mao Y.-M."/>
        </authorList>
    </citation>
    <scope>NUCLEOTIDE SEQUENCE</scope>
    <source>
        <strain evidence="1">AT0</strain>
        <tissue evidence="1">Leaf</tissue>
    </source>
</reference>
<evidence type="ECO:0000313" key="2">
    <source>
        <dbReference type="Proteomes" id="UP000813462"/>
    </source>
</evidence>
<accession>A0A978V1T2</accession>
<dbReference type="EMBL" id="JAEACU010000007">
    <property type="protein sequence ID" value="KAH7521315.1"/>
    <property type="molecule type" value="Genomic_DNA"/>
</dbReference>
<proteinExistence type="predicted"/>
<name>A0A978V1T2_ZIZJJ</name>
<gene>
    <name evidence="1" type="ORF">FEM48_Zijuj07G0020000</name>
</gene>
<sequence>MAYIVEMLDKEAKFTEVQNSQIWLRVFLKLNYKLWKKRCLKKKYAKLVSFDVFDKIVCVEILDRNENPPLYAAVIKHMMHGLCGTLNLKNAYMKRMVHVKIDISSHLC</sequence>
<dbReference type="AlphaFoldDB" id="A0A978V1T2"/>
<dbReference type="Proteomes" id="UP000813462">
    <property type="component" value="Unassembled WGS sequence"/>
</dbReference>